<sequence length="71" mass="7950">DANTAFFHKQCSYHGQKNHIEHLIEPCDLAGLDEPFNPEKIWSAIKLLPARKAPGPDGFTAEFVRACWGTI</sequence>
<proteinExistence type="predicted"/>
<reference evidence="1" key="5">
    <citation type="journal article" date="2021" name="G3 (Bethesda)">
        <title>Aegilops tauschii genome assembly Aet v5.0 features greater sequence contiguity and improved annotation.</title>
        <authorList>
            <person name="Wang L."/>
            <person name="Zhu T."/>
            <person name="Rodriguez J.C."/>
            <person name="Deal K.R."/>
            <person name="Dubcovsky J."/>
            <person name="McGuire P.E."/>
            <person name="Lux T."/>
            <person name="Spannagl M."/>
            <person name="Mayer K.F.X."/>
            <person name="Baldrich P."/>
            <person name="Meyers B.C."/>
            <person name="Huo N."/>
            <person name="Gu Y.Q."/>
            <person name="Zhou H."/>
            <person name="Devos K.M."/>
            <person name="Bennetzen J.L."/>
            <person name="Unver T."/>
            <person name="Budak H."/>
            <person name="Gulick P.J."/>
            <person name="Galiba G."/>
            <person name="Kalapos B."/>
            <person name="Nelson D.R."/>
            <person name="Li P."/>
            <person name="You F.M."/>
            <person name="Luo M.C."/>
            <person name="Dvorak J."/>
        </authorList>
    </citation>
    <scope>NUCLEOTIDE SEQUENCE [LARGE SCALE GENOMIC DNA]</scope>
    <source>
        <strain evidence="1">cv. AL8/78</strain>
    </source>
</reference>
<dbReference type="Gramene" id="AET5Gv20855400.5">
    <property type="protein sequence ID" value="AET5Gv20855400.5"/>
    <property type="gene ID" value="AET5Gv20855400"/>
</dbReference>
<reference evidence="2" key="2">
    <citation type="journal article" date="2017" name="Nat. Plants">
        <title>The Aegilops tauschii genome reveals multiple impacts of transposons.</title>
        <authorList>
            <person name="Zhao G."/>
            <person name="Zou C."/>
            <person name="Li K."/>
            <person name="Wang K."/>
            <person name="Li T."/>
            <person name="Gao L."/>
            <person name="Zhang X."/>
            <person name="Wang H."/>
            <person name="Yang Z."/>
            <person name="Liu X."/>
            <person name="Jiang W."/>
            <person name="Mao L."/>
            <person name="Kong X."/>
            <person name="Jiao Y."/>
            <person name="Jia J."/>
        </authorList>
    </citation>
    <scope>NUCLEOTIDE SEQUENCE [LARGE SCALE GENOMIC DNA]</scope>
    <source>
        <strain evidence="2">cv. AL8/78</strain>
    </source>
</reference>
<organism evidence="1 2">
    <name type="scientific">Aegilops tauschii subsp. strangulata</name>
    <name type="common">Goatgrass</name>
    <dbReference type="NCBI Taxonomy" id="200361"/>
    <lineage>
        <taxon>Eukaryota</taxon>
        <taxon>Viridiplantae</taxon>
        <taxon>Streptophyta</taxon>
        <taxon>Embryophyta</taxon>
        <taxon>Tracheophyta</taxon>
        <taxon>Spermatophyta</taxon>
        <taxon>Magnoliopsida</taxon>
        <taxon>Liliopsida</taxon>
        <taxon>Poales</taxon>
        <taxon>Poaceae</taxon>
        <taxon>BOP clade</taxon>
        <taxon>Pooideae</taxon>
        <taxon>Triticodae</taxon>
        <taxon>Triticeae</taxon>
        <taxon>Triticinae</taxon>
        <taxon>Aegilops</taxon>
    </lineage>
</organism>
<dbReference type="EnsemblPlants" id="AET5Gv20855400.5">
    <property type="protein sequence ID" value="AET5Gv20855400.5"/>
    <property type="gene ID" value="AET5Gv20855400"/>
</dbReference>
<dbReference type="AlphaFoldDB" id="A0A453LNM5"/>
<reference evidence="1" key="3">
    <citation type="journal article" date="2017" name="Nature">
        <title>Genome sequence of the progenitor of the wheat D genome Aegilops tauschii.</title>
        <authorList>
            <person name="Luo M.C."/>
            <person name="Gu Y.Q."/>
            <person name="Puiu D."/>
            <person name="Wang H."/>
            <person name="Twardziok S.O."/>
            <person name="Deal K.R."/>
            <person name="Huo N."/>
            <person name="Zhu T."/>
            <person name="Wang L."/>
            <person name="Wang Y."/>
            <person name="McGuire P.E."/>
            <person name="Liu S."/>
            <person name="Long H."/>
            <person name="Ramasamy R.K."/>
            <person name="Rodriguez J.C."/>
            <person name="Van S.L."/>
            <person name="Yuan L."/>
            <person name="Wang Z."/>
            <person name="Xia Z."/>
            <person name="Xiao L."/>
            <person name="Anderson O.D."/>
            <person name="Ouyang S."/>
            <person name="Liang Y."/>
            <person name="Zimin A.V."/>
            <person name="Pertea G."/>
            <person name="Qi P."/>
            <person name="Bennetzen J.L."/>
            <person name="Dai X."/>
            <person name="Dawson M.W."/>
            <person name="Muller H.G."/>
            <person name="Kugler K."/>
            <person name="Rivarola-Duarte L."/>
            <person name="Spannagl M."/>
            <person name="Mayer K.F.X."/>
            <person name="Lu F.H."/>
            <person name="Bevan M.W."/>
            <person name="Leroy P."/>
            <person name="Li P."/>
            <person name="You F.M."/>
            <person name="Sun Q."/>
            <person name="Liu Z."/>
            <person name="Lyons E."/>
            <person name="Wicker T."/>
            <person name="Salzberg S.L."/>
            <person name="Devos K.M."/>
            <person name="Dvorak J."/>
        </authorList>
    </citation>
    <scope>NUCLEOTIDE SEQUENCE [LARGE SCALE GENOMIC DNA]</scope>
    <source>
        <strain evidence="1">cv. AL8/78</strain>
    </source>
</reference>
<accession>A0A453LNM5</accession>
<protein>
    <recommendedName>
        <fullName evidence="3">Reverse transcriptase domain-containing protein</fullName>
    </recommendedName>
</protein>
<evidence type="ECO:0000313" key="2">
    <source>
        <dbReference type="Proteomes" id="UP000015105"/>
    </source>
</evidence>
<keyword evidence="2" id="KW-1185">Reference proteome</keyword>
<evidence type="ECO:0008006" key="3">
    <source>
        <dbReference type="Google" id="ProtNLM"/>
    </source>
</evidence>
<reference evidence="2" key="1">
    <citation type="journal article" date="2014" name="Science">
        <title>Ancient hybridizations among the ancestral genomes of bread wheat.</title>
        <authorList>
            <consortium name="International Wheat Genome Sequencing Consortium,"/>
            <person name="Marcussen T."/>
            <person name="Sandve S.R."/>
            <person name="Heier L."/>
            <person name="Spannagl M."/>
            <person name="Pfeifer M."/>
            <person name="Jakobsen K.S."/>
            <person name="Wulff B.B."/>
            <person name="Steuernagel B."/>
            <person name="Mayer K.F."/>
            <person name="Olsen O.A."/>
        </authorList>
    </citation>
    <scope>NUCLEOTIDE SEQUENCE [LARGE SCALE GENOMIC DNA]</scope>
    <source>
        <strain evidence="2">cv. AL8/78</strain>
    </source>
</reference>
<evidence type="ECO:0000313" key="1">
    <source>
        <dbReference type="EnsemblPlants" id="AET5Gv20855400.5"/>
    </source>
</evidence>
<name>A0A453LNM5_AEGTS</name>
<dbReference type="Proteomes" id="UP000015105">
    <property type="component" value="Chromosome 5D"/>
</dbReference>
<reference evidence="1" key="4">
    <citation type="submission" date="2019-03" db="UniProtKB">
        <authorList>
            <consortium name="EnsemblPlants"/>
        </authorList>
    </citation>
    <scope>IDENTIFICATION</scope>
</reference>